<dbReference type="Pfam" id="PF13489">
    <property type="entry name" value="Methyltransf_23"/>
    <property type="match status" value="1"/>
</dbReference>
<dbReference type="GO" id="GO:0032259">
    <property type="term" value="P:methylation"/>
    <property type="evidence" value="ECO:0007669"/>
    <property type="project" value="UniProtKB-KW"/>
</dbReference>
<dbReference type="PANTHER" id="PTHR43591:SF110">
    <property type="entry name" value="RHODANESE DOMAIN-CONTAINING PROTEIN"/>
    <property type="match status" value="1"/>
</dbReference>
<sequence length="337" mass="38565">MNQDNFENESTLNGTYHPEQEDSGSDRDSSNSVYSMSSGEIEDHFIERHDRRFHSHGNGRPGQYPFPVDDLESQRLDHMHDLVKDLLDGHNYRGPVQQTLAVRADGHRVRILDIGTGNGKWVEEMADEFPHTKVYGLDIVPLATRYPAENVQFEVHDINSTTRWAQGRFDFVHMRQTCFSPVNVTSVIREISRILRPQGLFLACEWIPGIFRMDGSDVTPLTNHSTEILNRLHDFSTHQRLFCDPSSIPVMLIESAAFENVVAERHFVYLDETALGRRAKQSLLDFARASRYYLLDSGIAVSEIGQYLMDLRSGLDNGGEMCLIYLTVYARRKVMLQ</sequence>
<dbReference type="Proteomes" id="UP000757232">
    <property type="component" value="Unassembled WGS sequence"/>
</dbReference>
<keyword evidence="2" id="KW-0489">Methyltransferase</keyword>
<reference evidence="2" key="1">
    <citation type="submission" date="2016-06" db="EMBL/GenBank/DDBJ databases">
        <title>Draft Genome sequence of the fungus Inonotus baumii.</title>
        <authorList>
            <person name="Zhu H."/>
            <person name="Lin W."/>
        </authorList>
    </citation>
    <scope>NUCLEOTIDE SEQUENCE</scope>
    <source>
        <strain evidence="2">821</strain>
    </source>
</reference>
<accession>A0A9Q5N9F6</accession>
<evidence type="ECO:0000313" key="2">
    <source>
        <dbReference type="EMBL" id="OCB91487.1"/>
    </source>
</evidence>
<dbReference type="OrthoDB" id="2013972at2759"/>
<comment type="caution">
    <text evidence="2">The sequence shown here is derived from an EMBL/GenBank/DDBJ whole genome shotgun (WGS) entry which is preliminary data.</text>
</comment>
<name>A0A9Q5N9F6_SANBA</name>
<feature type="compositionally biased region" description="Basic and acidic residues" evidence="1">
    <location>
        <begin position="18"/>
        <end position="29"/>
    </location>
</feature>
<organism evidence="2 3">
    <name type="scientific">Sanghuangporus baumii</name>
    <name type="common">Phellinus baumii</name>
    <dbReference type="NCBI Taxonomy" id="108892"/>
    <lineage>
        <taxon>Eukaryota</taxon>
        <taxon>Fungi</taxon>
        <taxon>Dikarya</taxon>
        <taxon>Basidiomycota</taxon>
        <taxon>Agaricomycotina</taxon>
        <taxon>Agaricomycetes</taxon>
        <taxon>Hymenochaetales</taxon>
        <taxon>Hymenochaetaceae</taxon>
        <taxon>Sanghuangporus</taxon>
    </lineage>
</organism>
<dbReference type="CDD" id="cd02440">
    <property type="entry name" value="AdoMet_MTases"/>
    <property type="match status" value="1"/>
</dbReference>
<feature type="compositionally biased region" description="Polar residues" evidence="1">
    <location>
        <begin position="1"/>
        <end position="14"/>
    </location>
</feature>
<protein>
    <submittedName>
        <fullName evidence="2">S-adenosyl-L-methionine-dependent methyltransferase</fullName>
    </submittedName>
</protein>
<dbReference type="SUPFAM" id="SSF53335">
    <property type="entry name" value="S-adenosyl-L-methionine-dependent methyltransferases"/>
    <property type="match status" value="1"/>
</dbReference>
<evidence type="ECO:0000313" key="3">
    <source>
        <dbReference type="Proteomes" id="UP000757232"/>
    </source>
</evidence>
<keyword evidence="2" id="KW-0808">Transferase</keyword>
<proteinExistence type="predicted"/>
<dbReference type="InterPro" id="IPR029063">
    <property type="entry name" value="SAM-dependent_MTases_sf"/>
</dbReference>
<keyword evidence="3" id="KW-1185">Reference proteome</keyword>
<dbReference type="EMBL" id="LNZH02000085">
    <property type="protein sequence ID" value="OCB91487.1"/>
    <property type="molecule type" value="Genomic_DNA"/>
</dbReference>
<dbReference type="AlphaFoldDB" id="A0A9Q5N9F6"/>
<feature type="region of interest" description="Disordered" evidence="1">
    <location>
        <begin position="1"/>
        <end position="37"/>
    </location>
</feature>
<dbReference type="PANTHER" id="PTHR43591">
    <property type="entry name" value="METHYLTRANSFERASE"/>
    <property type="match status" value="1"/>
</dbReference>
<gene>
    <name evidence="2" type="ORF">A7U60_g1262</name>
</gene>
<evidence type="ECO:0000256" key="1">
    <source>
        <dbReference type="SAM" id="MobiDB-lite"/>
    </source>
</evidence>
<dbReference type="Gene3D" id="3.40.50.150">
    <property type="entry name" value="Vaccinia Virus protein VP39"/>
    <property type="match status" value="1"/>
</dbReference>
<dbReference type="GO" id="GO:0008168">
    <property type="term" value="F:methyltransferase activity"/>
    <property type="evidence" value="ECO:0007669"/>
    <property type="project" value="UniProtKB-KW"/>
</dbReference>